<evidence type="ECO:0000256" key="5">
    <source>
        <dbReference type="ARBA" id="ARBA00022737"/>
    </source>
</evidence>
<feature type="domain" description="Carrier" evidence="8">
    <location>
        <begin position="788"/>
        <end position="864"/>
    </location>
</feature>
<name>A0A319A484_9EURO</name>
<evidence type="ECO:0000256" key="7">
    <source>
        <dbReference type="SAM" id="MobiDB-lite"/>
    </source>
</evidence>
<dbReference type="InterPro" id="IPR020845">
    <property type="entry name" value="AMP-binding_CS"/>
</dbReference>
<dbReference type="InterPro" id="IPR001242">
    <property type="entry name" value="Condensation_dom"/>
</dbReference>
<dbReference type="Gene3D" id="3.40.50.12780">
    <property type="entry name" value="N-terminal domain of ligase-like"/>
    <property type="match status" value="1"/>
</dbReference>
<dbReference type="PANTHER" id="PTHR45527:SF16">
    <property type="entry name" value="NONRIBOSOMAL PEPTIDE SYNTHASE ATNA-RELATED"/>
    <property type="match status" value="1"/>
</dbReference>
<dbReference type="InterPro" id="IPR010071">
    <property type="entry name" value="AA_adenyl_dom"/>
</dbReference>
<dbReference type="FunFam" id="3.40.50.12780:FF:000014">
    <property type="entry name" value="Nonribosomal peptide synthetase 1"/>
    <property type="match status" value="1"/>
</dbReference>
<reference evidence="9 10" key="1">
    <citation type="submission" date="2016-12" db="EMBL/GenBank/DDBJ databases">
        <title>The genomes of Aspergillus section Nigri reveals drivers in fungal speciation.</title>
        <authorList>
            <consortium name="DOE Joint Genome Institute"/>
            <person name="Vesth T.C."/>
            <person name="Nybo J."/>
            <person name="Theobald S."/>
            <person name="Brandl J."/>
            <person name="Frisvad J.C."/>
            <person name="Nielsen K.F."/>
            <person name="Lyhne E.K."/>
            <person name="Kogle M.E."/>
            <person name="Kuo A."/>
            <person name="Riley R."/>
            <person name="Clum A."/>
            <person name="Nolan M."/>
            <person name="Lipzen A."/>
            <person name="Salamov A."/>
            <person name="Henrissat B."/>
            <person name="Wiebenga A."/>
            <person name="De Vries R.P."/>
            <person name="Grigoriev I.V."/>
            <person name="Mortensen U.H."/>
            <person name="Andersen M.R."/>
            <person name="Baker S.E."/>
        </authorList>
    </citation>
    <scope>NUCLEOTIDE SEQUENCE [LARGE SCALE GENOMIC DNA]</scope>
    <source>
        <strain evidence="9 10">JOP 1030-1</strain>
    </source>
</reference>
<evidence type="ECO:0000256" key="3">
    <source>
        <dbReference type="ARBA" id="ARBA00022553"/>
    </source>
</evidence>
<dbReference type="GO" id="GO:0016874">
    <property type="term" value="F:ligase activity"/>
    <property type="evidence" value="ECO:0007669"/>
    <property type="project" value="UniProtKB-KW"/>
</dbReference>
<dbReference type="PROSITE" id="PS00012">
    <property type="entry name" value="PHOSPHOPANTETHEINE"/>
    <property type="match status" value="1"/>
</dbReference>
<comment type="similarity">
    <text evidence="6">Belongs to the NRP synthetase family.</text>
</comment>
<evidence type="ECO:0000256" key="1">
    <source>
        <dbReference type="ARBA" id="ARBA00005179"/>
    </source>
</evidence>
<dbReference type="FunFam" id="3.30.559.10:FF:000016">
    <property type="entry name" value="Nonribosomal peptide synthase Pes1"/>
    <property type="match status" value="1"/>
</dbReference>
<evidence type="ECO:0000259" key="8">
    <source>
        <dbReference type="PROSITE" id="PS50075"/>
    </source>
</evidence>
<dbReference type="STRING" id="1450539.A0A319A484"/>
<dbReference type="Gene3D" id="3.30.300.30">
    <property type="match status" value="2"/>
</dbReference>
<keyword evidence="10" id="KW-1185">Reference proteome</keyword>
<accession>A0A319A484</accession>
<keyword evidence="5" id="KW-0677">Repeat</keyword>
<dbReference type="Proteomes" id="UP000248349">
    <property type="component" value="Unassembled WGS sequence"/>
</dbReference>
<dbReference type="InterPro" id="IPR036736">
    <property type="entry name" value="ACP-like_sf"/>
</dbReference>
<evidence type="ECO:0000256" key="6">
    <source>
        <dbReference type="ARBA" id="ARBA00029454"/>
    </source>
</evidence>
<dbReference type="Pfam" id="PF00550">
    <property type="entry name" value="PP-binding"/>
    <property type="match status" value="2"/>
</dbReference>
<dbReference type="Gene3D" id="3.40.50.980">
    <property type="match status" value="2"/>
</dbReference>
<keyword evidence="3" id="KW-0597">Phosphoprotein</keyword>
<dbReference type="InterPro" id="IPR000873">
    <property type="entry name" value="AMP-dep_synth/lig_dom"/>
</dbReference>
<dbReference type="GeneID" id="37078840"/>
<dbReference type="InterPro" id="IPR042099">
    <property type="entry name" value="ANL_N_sf"/>
</dbReference>
<dbReference type="SUPFAM" id="SSF56801">
    <property type="entry name" value="Acetyl-CoA synthetase-like"/>
    <property type="match status" value="2"/>
</dbReference>
<dbReference type="GO" id="GO:0043041">
    <property type="term" value="P:amino acid activation for nonribosomal peptide biosynthetic process"/>
    <property type="evidence" value="ECO:0007669"/>
    <property type="project" value="TreeGrafter"/>
</dbReference>
<dbReference type="FunFam" id="3.30.300.30:FF:000015">
    <property type="entry name" value="Nonribosomal peptide synthase SidD"/>
    <property type="match status" value="2"/>
</dbReference>
<dbReference type="Pfam" id="PF00668">
    <property type="entry name" value="Condensation"/>
    <property type="match status" value="4"/>
</dbReference>
<dbReference type="SUPFAM" id="SSF52777">
    <property type="entry name" value="CoA-dependent acyltransferases"/>
    <property type="match status" value="7"/>
</dbReference>
<dbReference type="GO" id="GO:0044550">
    <property type="term" value="P:secondary metabolite biosynthetic process"/>
    <property type="evidence" value="ECO:0007669"/>
    <property type="project" value="TreeGrafter"/>
</dbReference>
<dbReference type="CDD" id="cd19534">
    <property type="entry name" value="E_NRPS"/>
    <property type="match status" value="1"/>
</dbReference>
<dbReference type="Gene3D" id="3.30.559.10">
    <property type="entry name" value="Chloramphenicol acetyltransferase-like domain"/>
    <property type="match status" value="3"/>
</dbReference>
<dbReference type="InterPro" id="IPR006162">
    <property type="entry name" value="Ppantetheine_attach_site"/>
</dbReference>
<comment type="pathway">
    <text evidence="1">Secondary metabolite biosynthesis.</text>
</comment>
<dbReference type="NCBIfam" id="TIGR01733">
    <property type="entry name" value="AA-adenyl-dom"/>
    <property type="match status" value="2"/>
</dbReference>
<dbReference type="OrthoDB" id="416786at2759"/>
<sequence>MAKEQQTIVPDIPASAEGIKRIGPSNREGESTSPPQIYTQSTAESIEHAFSIPSTHTRSNVPTVLRLAWAVVLAAYQNLSEVSYTTNLAESEGNAAGGSKQGIEGCHQLAVHVEEDKSVVELLNNVQSSCSMRLGLILPDDPGAIPVGQWRSLLSIGEVGEAIRNAPAGFQIQLTCHPTPSAITVRAHIDEGQFESEMMRMMLYQLAWTTQQILEGCSSVKKLKIISPEGLQLLQTWNATTPAPVNTCVHEMILSHCVSTPDHSAVCAWDGRLTYKDLDDLSQRVASHLVARGAGPERFIPVLLEKSLWTPVAILGILRAGSAFLLLDPRVPTSRLLSQCHDVGATIVLTSPGLSHIAAALELDAVFLSNAQINTWFDGGKATTRLPSCHPHQALYAVFTSGSTGQPKGVVIQHFSFCTSAKNFAAITKIDQSSRVFQFSTYSFDVSISDHLVPLMHGACLCIPSATQSQNSLAQSIRDLGANWIDLTPSVSRILSSADLAGVTTLNLGGEAMMKSDVERWADLLRLVNSYGPSECSVTASSRVMRQASDSQNIGFVTGGVGWVVYPDDESELVPLGAIGELVIEGPIVGRGYLAHGEGFTDSLPWLRELRHGPMVRAYKTGDLVQQLSDGSFRYVGRKDTQVKLRGQRIELGEVEHHVSEALANIQSAVAEVVHLRKDDSSQAILVIFIQCQCGTLDGGIRPEQGDCAILPPSACFQRDIKKAVETLRKRLPAYLVPSVFFEVNFIPLSSSGKVDRKLLRAMAANLGPDGLHKYRCREESGKATATLPKSRIANKLQTICSELLNTPVGRVPLDESFISLGGDSITAMVLVARCNRQQIQVTVQDILHATSLRELAFSATEIEAPQQDTLVQVGVSFPLAPIQQLFFDILPAGHNHYNQSFLLQIQKPVRVEDVATAIQSLVERHPMLRARFYRDGGGRWAQLVTQDVQGSYHFSHIHLDQLDEASQHIGRSQKSLDICHGPLFSAILFDVGHHTQYLFLVAHHLVVDLVSWRMIFADVENYLTGKSPSPIPSMPFDRWCTLQDQYIRENLKEVEPVANNPGSCNLMEYWGLANCSNNYADTARVELSVDVATTRLLLGKANEALRTRPVEIIQSALLFSFMQVFSDRAPPLIYSEGHGREPWDNTGPPINISQTVGWFTTFWPTAASAQRDHSFIEVLERVKDARRQMPRKGWSFFSSRAGQFTQELPMEILFNYHGSYQELESETAVLRHVNEISYRWQDVRGDAPRTELFEVTGFVDQKRLNIEILYNNQMPRSPIEKWTAAIESSLLEVSRMLISTPVRFTLSDFSLLETGYQELEDLITSLNLEDITMIEDIYPCLGLQKDILLSQAKNPTAYVTTATWEFRHQQTIDISRFEQAWLEVVQTTPVLRTVFAEDTRGKQWVQVVLRNMAGAVSVLPETGRCTANSAEMMINQHRQPLTTSMPWQLLVVPTGTHTLVCHLAISHALVDGHSMLLLPDQLTTAYTGGLLHNRSSMADFWAGYIDGSSPCLFPGRGDGDGIRSTSNANTVEFVLADPAMQSLCEQYQVTLFNLVQVAWGLVLRAYTGSEVVQFGFLVSSRTELIEGFEAAVGPYINMLLCRMDLASSREIKDVLQETRASTLQALRYQHTSLADLCSSLQVERHELFNTGISFQPHEKTQGRASNLTWAVVGEEDPTDFDISINVIGDADQLRVKLSYYSSFISDSQASSLAATFEKVLQTVARSPGLAIKNTEILTDNEIAQLEHWNGVLPRAEECCIHEVIAKHCRDSPLAPAIDAWDGLLSYAALDDFSSRLANALVAHSCPIKETIIPILTQKSKWTAVAMVAILRAGATFVLLDPSYPFARLQMICHKVNAAVLVSSSADCALATQLCETVIIVGDREVQTWPCTHLLNSMRPTPKTAAYVVFTSGSTGEPKGVIIEHSAFCTSARAQKETLSLDTQSRVLQFASYAFDVSIADHLTTLIAGACICVPSSEEVANALMPSIERYQVNWMALTPSVVRTLDPSDVRLRTLKTLVIGGEPMSRRDMMTWMSAKPQLSLYVAYGPAECSVMVTSSRMMRDMCVDSRNIGHAPTAALWITDPHDYTKLQPIGAVGELLVEGPILGQGYLNDPRRTSMSFVQSPPWLSRYRTSAAAPSRLYRTGDLVQYQSNGSVRYCGRKDNQIKLRGQRIEPGEVEEQTLRAFDDAELVIVDIVLLGGNDGDRHASLVAFVSFQDDMGCSTRGEAAFAEPTPTFRDAVTAAVTKLRSRIPRYMIPAYFLPLQRVPLTKSGKYDRQGLRRQAETLTQEDLTAYLRAGTASSQLPRTRREQQLQKLYGLVLKVDREKIGLNDDFFHLGGDSIKAMELVAQARAEGLSLHVAEVFQNPTLGSLSAVTTLSSSPSSKARALEAGDSQTVTQTAAAEPLHLRRMWINNQEYEVADVTPATECQSNEACGPMPYFVLELPEQIDAVKLAEACTSWMQVHPILRTVFVQWGGQILQVVLQTPPVTLLPGDTLPDSAKDPVSVALSWCYQDVLARPPLGTPYLALKLVRGIGTSHALALRLNHAQYDGICFPKLIQDLLDIYQGREIEKIPEFSAYSRYATQQVIHNQDALQFWTQLLDGARMNPVYRPPDQEKSLCADHALPTATTTARVLHSTRTIGVPTPPAGITMATVIKASWASVLWRLQLTEDVTFGQISSGRSTGVPGLDQVVGHCLVEVPVRVRIDPRGCAMDLFHQIQVQQIQSMRYELLGLRQIVEKCTSWPCDIYFGSLLHHKSRPDKMEFSSGDLTCRVVEEAPDVVYRYPFVAVDSVEDCAGSILLDLWAKSDVATQASLDRLSRVLGVTIARFLSAPGEAVENLTAGLAK</sequence>
<dbReference type="PANTHER" id="PTHR45527">
    <property type="entry name" value="NONRIBOSOMAL PEPTIDE SYNTHETASE"/>
    <property type="match status" value="1"/>
</dbReference>
<dbReference type="CDD" id="cd05918">
    <property type="entry name" value="A_NRPS_SidN3_like"/>
    <property type="match status" value="2"/>
</dbReference>
<feature type="region of interest" description="Disordered" evidence="7">
    <location>
        <begin position="1"/>
        <end position="36"/>
    </location>
</feature>
<keyword evidence="4" id="KW-0436">Ligase</keyword>
<dbReference type="SMART" id="SM00823">
    <property type="entry name" value="PKS_PP"/>
    <property type="match status" value="2"/>
</dbReference>
<dbReference type="EMBL" id="KZ821253">
    <property type="protein sequence ID" value="PYH42242.1"/>
    <property type="molecule type" value="Genomic_DNA"/>
</dbReference>
<organism evidence="9 10">
    <name type="scientific">Aspergillus saccharolyticus JOP 1030-1</name>
    <dbReference type="NCBI Taxonomy" id="1450539"/>
    <lineage>
        <taxon>Eukaryota</taxon>
        <taxon>Fungi</taxon>
        <taxon>Dikarya</taxon>
        <taxon>Ascomycota</taxon>
        <taxon>Pezizomycotina</taxon>
        <taxon>Eurotiomycetes</taxon>
        <taxon>Eurotiomycetidae</taxon>
        <taxon>Eurotiales</taxon>
        <taxon>Aspergillaceae</taxon>
        <taxon>Aspergillus</taxon>
        <taxon>Aspergillus subgen. Circumdati</taxon>
    </lineage>
</organism>
<dbReference type="Gene3D" id="2.30.38.10">
    <property type="entry name" value="Luciferase, Domain 3"/>
    <property type="match status" value="1"/>
</dbReference>
<dbReference type="InterPro" id="IPR023213">
    <property type="entry name" value="CAT-like_dom_sf"/>
</dbReference>
<protein>
    <submittedName>
        <fullName evidence="9">Acetyl-CoA synthetase-like protein</fullName>
    </submittedName>
</protein>
<dbReference type="SUPFAM" id="SSF47336">
    <property type="entry name" value="ACP-like"/>
    <property type="match status" value="2"/>
</dbReference>
<dbReference type="InterPro" id="IPR045851">
    <property type="entry name" value="AMP-bd_C_sf"/>
</dbReference>
<dbReference type="PROSITE" id="PS00455">
    <property type="entry name" value="AMP_BINDING"/>
    <property type="match status" value="1"/>
</dbReference>
<evidence type="ECO:0000313" key="10">
    <source>
        <dbReference type="Proteomes" id="UP000248349"/>
    </source>
</evidence>
<dbReference type="Gene3D" id="1.10.1200.10">
    <property type="entry name" value="ACP-like"/>
    <property type="match status" value="2"/>
</dbReference>
<feature type="domain" description="Carrier" evidence="8">
    <location>
        <begin position="2306"/>
        <end position="2382"/>
    </location>
</feature>
<dbReference type="InterPro" id="IPR020806">
    <property type="entry name" value="PKS_PP-bd"/>
</dbReference>
<dbReference type="GO" id="GO:1904091">
    <property type="term" value="F:non-ribosomal peptide synthetase activity"/>
    <property type="evidence" value="ECO:0007669"/>
    <property type="project" value="UniProtKB-ARBA"/>
</dbReference>
<dbReference type="FunFam" id="3.30.559.30:FF:000002">
    <property type="entry name" value="Nonribosomal peptide synthase Pes1"/>
    <property type="match status" value="1"/>
</dbReference>
<dbReference type="InterPro" id="IPR009081">
    <property type="entry name" value="PP-bd_ACP"/>
</dbReference>
<dbReference type="FunFam" id="1.10.1200.10:FF:000005">
    <property type="entry name" value="Nonribosomal peptide synthetase 1"/>
    <property type="match status" value="1"/>
</dbReference>
<dbReference type="GO" id="GO:0031177">
    <property type="term" value="F:phosphopantetheine binding"/>
    <property type="evidence" value="ECO:0007669"/>
    <property type="project" value="InterPro"/>
</dbReference>
<dbReference type="GO" id="GO:0005737">
    <property type="term" value="C:cytoplasm"/>
    <property type="evidence" value="ECO:0007669"/>
    <property type="project" value="TreeGrafter"/>
</dbReference>
<dbReference type="Pfam" id="PF00501">
    <property type="entry name" value="AMP-binding"/>
    <property type="match status" value="2"/>
</dbReference>
<proteinExistence type="inferred from homology"/>
<evidence type="ECO:0000256" key="4">
    <source>
        <dbReference type="ARBA" id="ARBA00022598"/>
    </source>
</evidence>
<dbReference type="Gene3D" id="3.30.559.30">
    <property type="entry name" value="Nonribosomal peptide synthetase, condensation domain"/>
    <property type="match status" value="3"/>
</dbReference>
<keyword evidence="2" id="KW-0596">Phosphopantetheine</keyword>
<gene>
    <name evidence="9" type="ORF">BP01DRAFT_385561</name>
</gene>
<dbReference type="CDD" id="cd19542">
    <property type="entry name" value="CT_NRPS-like"/>
    <property type="match status" value="1"/>
</dbReference>
<evidence type="ECO:0000313" key="9">
    <source>
        <dbReference type="EMBL" id="PYH42242.1"/>
    </source>
</evidence>
<dbReference type="PROSITE" id="PS50075">
    <property type="entry name" value="CARRIER"/>
    <property type="match status" value="2"/>
</dbReference>
<evidence type="ECO:0000256" key="2">
    <source>
        <dbReference type="ARBA" id="ARBA00022450"/>
    </source>
</evidence>
<dbReference type="RefSeq" id="XP_025428224.1">
    <property type="nucleotide sequence ID" value="XM_025577611.1"/>
</dbReference>